<sequence>MIVLAIGAALIAASTIAVVSLNERLKPTITAMPTF</sequence>
<reference evidence="1 2" key="1">
    <citation type="submission" date="2020-08" db="EMBL/GenBank/DDBJ databases">
        <title>Genomic Encyclopedia of Type Strains, Phase IV (KMG-IV): sequencing the most valuable type-strain genomes for metagenomic binning, comparative biology and taxonomic classification.</title>
        <authorList>
            <person name="Goeker M."/>
        </authorList>
    </citation>
    <scope>NUCLEOTIDE SEQUENCE [LARGE SCALE GENOMIC DNA]</scope>
    <source>
        <strain evidence="1 2">DSM 100021</strain>
    </source>
</reference>
<name>A0A7W6MVD3_9HYPH</name>
<dbReference type="Proteomes" id="UP000544107">
    <property type="component" value="Unassembled WGS sequence"/>
</dbReference>
<dbReference type="AlphaFoldDB" id="A0A7W6MVD3"/>
<comment type="caution">
    <text evidence="1">The sequence shown here is derived from an EMBL/GenBank/DDBJ whole genome shotgun (WGS) entry which is preliminary data.</text>
</comment>
<proteinExistence type="predicted"/>
<gene>
    <name evidence="1" type="ORF">GGQ71_003522</name>
</gene>
<dbReference type="EMBL" id="JACIED010000004">
    <property type="protein sequence ID" value="MBB4009240.1"/>
    <property type="molecule type" value="Genomic_DNA"/>
</dbReference>
<evidence type="ECO:0000313" key="1">
    <source>
        <dbReference type="EMBL" id="MBB4009240.1"/>
    </source>
</evidence>
<organism evidence="1 2">
    <name type="scientific">Allorhizobium taibaishanense</name>
    <dbReference type="NCBI Taxonomy" id="887144"/>
    <lineage>
        <taxon>Bacteria</taxon>
        <taxon>Pseudomonadati</taxon>
        <taxon>Pseudomonadota</taxon>
        <taxon>Alphaproteobacteria</taxon>
        <taxon>Hyphomicrobiales</taxon>
        <taxon>Rhizobiaceae</taxon>
        <taxon>Rhizobium/Agrobacterium group</taxon>
        <taxon>Allorhizobium</taxon>
    </lineage>
</organism>
<evidence type="ECO:0000313" key="2">
    <source>
        <dbReference type="Proteomes" id="UP000544107"/>
    </source>
</evidence>
<accession>A0A7W6MVD3</accession>
<protein>
    <submittedName>
        <fullName evidence="1">Uncharacterized protein</fullName>
    </submittedName>
</protein>